<comment type="subcellular location">
    <subcellularLocation>
        <location evidence="1">Nucleus</location>
    </subcellularLocation>
</comment>
<dbReference type="InterPro" id="IPR007309">
    <property type="entry name" value="TFIIIC_Bblock-bd"/>
</dbReference>
<keyword evidence="2" id="KW-0597">Phosphoprotein</keyword>
<evidence type="ECO:0000256" key="5">
    <source>
        <dbReference type="ARBA" id="ARBA00023242"/>
    </source>
</evidence>
<dbReference type="Proteomes" id="UP000245383">
    <property type="component" value="Unassembled WGS sequence"/>
</dbReference>
<name>A0A2T9Y667_9FUNG</name>
<dbReference type="PANTHER" id="PTHR15180:SF1">
    <property type="entry name" value="GENERAL TRANSCRIPTION FACTOR 3C POLYPEPTIDE 1"/>
    <property type="match status" value="1"/>
</dbReference>
<dbReference type="GO" id="GO:0003677">
    <property type="term" value="F:DNA binding"/>
    <property type="evidence" value="ECO:0007669"/>
    <property type="project" value="UniProtKB-KW"/>
</dbReference>
<evidence type="ECO:0000256" key="1">
    <source>
        <dbReference type="ARBA" id="ARBA00004123"/>
    </source>
</evidence>
<feature type="region of interest" description="Disordered" evidence="6">
    <location>
        <begin position="1292"/>
        <end position="1313"/>
    </location>
</feature>
<accession>A0A2T9Y667</accession>
<dbReference type="PANTHER" id="PTHR15180">
    <property type="entry name" value="GENERAL TRANSCRIPTION FACTOR 3C POLYPEPTIDE 1"/>
    <property type="match status" value="1"/>
</dbReference>
<evidence type="ECO:0000256" key="4">
    <source>
        <dbReference type="ARBA" id="ARBA00023163"/>
    </source>
</evidence>
<feature type="region of interest" description="Disordered" evidence="6">
    <location>
        <begin position="983"/>
        <end position="1012"/>
    </location>
</feature>
<evidence type="ECO:0000256" key="6">
    <source>
        <dbReference type="SAM" id="MobiDB-lite"/>
    </source>
</evidence>
<keyword evidence="4" id="KW-0804">Transcription</keyword>
<feature type="compositionally biased region" description="Polar residues" evidence="6">
    <location>
        <begin position="1292"/>
        <end position="1302"/>
    </location>
</feature>
<evidence type="ECO:0000256" key="2">
    <source>
        <dbReference type="ARBA" id="ARBA00022553"/>
    </source>
</evidence>
<proteinExistence type="predicted"/>
<evidence type="ECO:0000313" key="9">
    <source>
        <dbReference type="Proteomes" id="UP000245383"/>
    </source>
</evidence>
<dbReference type="OrthoDB" id="5567492at2759"/>
<dbReference type="Pfam" id="PF04182">
    <property type="entry name" value="B-block_TFIIIC"/>
    <property type="match status" value="2"/>
</dbReference>
<dbReference type="EMBL" id="MBFR01000438">
    <property type="protein sequence ID" value="PVU87830.1"/>
    <property type="molecule type" value="Genomic_DNA"/>
</dbReference>
<keyword evidence="3" id="KW-0238">DNA-binding</keyword>
<evidence type="ECO:0000313" key="8">
    <source>
        <dbReference type="EMBL" id="PVU87830.1"/>
    </source>
</evidence>
<dbReference type="GO" id="GO:0005634">
    <property type="term" value="C:nucleus"/>
    <property type="evidence" value="ECO:0007669"/>
    <property type="project" value="UniProtKB-SubCell"/>
</dbReference>
<evidence type="ECO:0000259" key="7">
    <source>
        <dbReference type="Pfam" id="PF04182"/>
    </source>
</evidence>
<dbReference type="GO" id="GO:0006384">
    <property type="term" value="P:transcription initiation at RNA polymerase III promoter"/>
    <property type="evidence" value="ECO:0007669"/>
    <property type="project" value="InterPro"/>
</dbReference>
<keyword evidence="5" id="KW-0539">Nucleus</keyword>
<sequence>MMDELLNHLFNEIRLDSFLANKQPQSNTSKKKAISFNFLTDSATKLKLWPIILKIPHIYITRNQKVIHDNRASSDGGCGIKLSTLEYLFFDEEPIITITASKSSIINLFFKNSTEDSVILSSPGAFFLLQLISRARKTGITQSDLGAFTKIDPRSDFYQNKANKQPQSNTSKKKAISFNFLTDSATKLKLWPIILKIPHIYITRNQKVIHDNRASSDGGCGIKLSTLEYLFFDEEPIITITASKSSIINLFFKNSTEDSVILSSPGAFFLLQLISRARKTGITQSDLGAFTKIDPRSVFYYIKLLEETNIVYKISVYHKNLNTNNIVLNYDHLFTNKKTAINAEATTDVSLVELDDTKFGITDLVIEILMSAKDSSLTLYNIYLLMGLDVNNQLHIKFFKKQIISMTNLNLIEIYHSNKYLSYTPHSNQKNNLVQIMVCYGIKLSQYFFTSKSMDRYQKIKSSSKNNNISLASRYDLSNRADADFLIENFVINRLDVEFLELSLRLNKFFYGINPTLSPEIQVLQLAYAAKENGLTIKTLRDFFRGINHRYLNRIILKYNKNNKKDINYMMNVLESVGRESRNRHFINQELLQVIENLVPPPVVQHLKTLPNLESFNELISFQSLEPEVYINSYADRLNTFVNLDDFKPISEISALNNNINYLNNSNSNDLNTDQISTFNSPSVKFNQSLDTPKNLERQGPKLQWLVFSQEYLKKYSDSSKRISLNRLIREQVIIDLMEVYEVLDLNINMILQIQDLTDKYIELIKENKVQLDCHYNDQPDDQDNFNGRNIQIKPSDIRSLLKYATLQKSEKHNMCKKSISAIFDLLAFFGYGQIRILYTDNKLTIPNCLDTNINHTLLKSPGVSTNKKLLFINSLDLNSKHAKDLIKLISDNQISNYYNERIDYLNSLHDKLDIDLESDSHLNAKAKNSESEKIYSNYLLHMNLFNSTNYDLDLKSYNQTKNTTSNSNSLISSDISLKRKHSDLDGINSNESSNKSYDRAKKTNLNKTPKTQNKILDKADNLLDFEKYKNNSCAELYSNGQSSLNLCSNTQYASKGHELTNENLHFLEVTLNSFYISQKLTKAKILHAFLIDNAFDKKILDERVYSGGRFVSNYLIYGIPLFIFFTIVRARRLNSFLIDYLNGDYDSEIDPQYFKFSFFFVNPNQSVIFNENFFKDFKYNKKKSNKSTYYSFAQRLSVPIGKLPTAVSKSLLDEVNRVLDFMPILVGILVRLELLRPIHIKSLVSEEPLPISHDNFIFLEGEQENLLHKYNLATLSNDSTKIKIKQESLTQSENTYNTSKSPFKKNSVEKNPNVKYTPKKKAKILARNQDMISQKTVIKTYTEWTRFLKVSCGYQLMKISRMRDFRVKSVLPPYLSNRYYYLLDQTHLYYFWEDIKNLSLNFCQNLLKLPSIDLDLSSIFEPYNVGLNKDSDRYYRLSQEIITTDHIKHEYDPLSYLEMSFSFSGERKMPVSIKNKLLDYIDYTKFYTPLRDSKLCNDLARKLNTGLFQIKSFFYNFESNFIKMKNYNIERKNNSNKNEPINKFTNINEELFEYYIEGTDNKIELKKIQIQKINEKFDYSLIEKFIKPLKFTEFIGIFSPKGANKDSIRILEGYKNKFLKQPNKSRKLKSILYNHISDEFDFDPESISKYSKRFILQQAYLSHKLRQVYEFISILRYFKIDIIQTFLGELVRAKRNNKIIDEYLENNDCSSKDDEFQFKNNDLSMKINSKKLNDTSASCYSLSPEATHVNIETITDENHLNILNKFRNLDHFGFKMIGRLLAYYSLKPKSYSKELPKNHSTKMWSELDSNRLLLSVVIVDYFYKHYSIPLSWNLVLIAFKDNIEYYKLQRFRTYFSILMKVDKNMIYFKIVQKIFEKLRPLCVKIGVFKDFDKLLESKKAEYYRYRDMYKKQNKFFDQDSSSTGPNEALSGINKCDIPADGSEAPKADQDLKIDIFDETNYLVGILFYYGIPYLMDLFQINDLESSKESIKTNEVFFNQRKKVEKSFNSIQYKDLNELLSLYRVEPSSKLLVYKSNIKNDKKSGMHSATTIEKESDYVFKETSKKLLQNYFYEDADAQYTSMRLVMFESFKNMLNLRASWLSTLNYPLKPSVFRGVSTNDFNKLDSSCNILSLFFASIQAMKIWQNMGGCLSVSDSKLNLKTFPNQFLFLSHSYTTALDSNDRLLRFYPFAETLTEFLKSAIQSRLINNSIFNQNTNYKILYSPEFNLNKLDYYDNNKLITDFDLSNSSVFILHNKHSLTQKNINHVLSPQVSGYTRNIVLQTLLFILLMTPDKQYDSEYFYNLILGNICKSFCYVSDLSYDLEDTIFDLNLRKLEKTPTNEKYLLCYENDIFLNLYSKSAKCKEGEMNQIDSAFSEIGMEKALNLVASTTNLLFRQGLIFRNNSNEDSSFIKTNAKPYIIRENNMINLIDIIENTKPNIINVHSQEHYIDSSTIKNKRAYSIDSNSTTQPNANVDSVPQIVIESPPNLAPGINYEPQQKLGKDYVNSEKKSTNDNSDKTLNCLEEPKFSVKGFKLSSKFFSSISIYGFSEIFYFQSKYTADSLRKRIDSEGTSLNESVLSIENNNNNKLISNKFFDMKSDITNNDSDLLILPKTQATTIEIKKNISAGELAYYTEFIANHKADVVLIKNEKPIELSNYFNSWRALFNNLTSSKVCMLINTADCLKVEKNILTGISFTKNYMRSGFPFDRLISIISQVVKSTGAFGATIYDIKLGVLLSVHPPFIVPSDDEIWLALDYLDLYYLLGIKNQNKQSIILDIAFKGINFNKENFLQKFKKTPHLYRVGFRETRYVTEQFIQIWCIDGIKLNSLDSIAHKSIPDSDSKQHSIYCTKNDNLLTTKTPPGTESEHNLFPQADISILDANFNSDYNEKDKSQKVTDTDDSSSSKDITGLIPAKIWFGTDSKINGGLIKVISEAIISLIATKPGIGESAINRKINQSLSNAEISEILDYLISQKIIIKKTLVPEISYLKLSTIQQTVFSNDCRKNIISNLNFNPDSIQKHNSNLSGLYSEKDTLSLSSIYNCSNPYNADTKKFRPKPGDVLFEKSPIFKLVHNNEISMNLISCYWIFKWISDTEAGTSCNWIELEIVYPELKAHINYVFKIRNRTCWRARRYAKSESPFCRNIAPETIENMLFDTSGNKTTIIACFDLNEVSWQAHRVGITTVSTRTCKDPTVRYVNTELTTAKFLNAIALPRYLMLNGIRLAPIPPNQCPPAKQVIKFIKNLIFHNDRRVQVYQTAKHDNGIQIISIPNEKKSQYPTSSGVDLAATQHFSILNDSCVEMMDYNGGTVDDSKVRTVIDYSLIADFTIETNSADSKI</sequence>
<dbReference type="GO" id="GO:0000127">
    <property type="term" value="C:transcription factor TFIIIC complex"/>
    <property type="evidence" value="ECO:0007669"/>
    <property type="project" value="InterPro"/>
</dbReference>
<feature type="domain" description="B-block binding subunit of TFIIIC" evidence="7">
    <location>
        <begin position="267"/>
        <end position="329"/>
    </location>
</feature>
<reference evidence="8 9" key="1">
    <citation type="journal article" date="2018" name="MBio">
        <title>Comparative Genomics Reveals the Core Gene Toolbox for the Fungus-Insect Symbiosis.</title>
        <authorList>
            <person name="Wang Y."/>
            <person name="Stata M."/>
            <person name="Wang W."/>
            <person name="Stajich J.E."/>
            <person name="White M.M."/>
            <person name="Moncalvo J.M."/>
        </authorList>
    </citation>
    <scope>NUCLEOTIDE SEQUENCE [LARGE SCALE GENOMIC DNA]</scope>
    <source>
        <strain evidence="8 9">SWE-8-4</strain>
    </source>
</reference>
<keyword evidence="9" id="KW-1185">Reference proteome</keyword>
<dbReference type="InterPro" id="IPR044210">
    <property type="entry name" value="Tfc3-like"/>
</dbReference>
<dbReference type="GO" id="GO:0042791">
    <property type="term" value="P:5S class rRNA transcription by RNA polymerase III"/>
    <property type="evidence" value="ECO:0007669"/>
    <property type="project" value="TreeGrafter"/>
</dbReference>
<comment type="caution">
    <text evidence="8">The sequence shown here is derived from an EMBL/GenBank/DDBJ whole genome shotgun (WGS) entry which is preliminary data.</text>
</comment>
<protein>
    <recommendedName>
        <fullName evidence="7">B-block binding subunit of TFIIIC domain-containing protein</fullName>
    </recommendedName>
</protein>
<gene>
    <name evidence="8" type="ORF">BB561_006149</name>
</gene>
<feature type="domain" description="B-block binding subunit of TFIIIC" evidence="7">
    <location>
        <begin position="125"/>
        <end position="159"/>
    </location>
</feature>
<organism evidence="8 9">
    <name type="scientific">Smittium simulii</name>
    <dbReference type="NCBI Taxonomy" id="133385"/>
    <lineage>
        <taxon>Eukaryota</taxon>
        <taxon>Fungi</taxon>
        <taxon>Fungi incertae sedis</taxon>
        <taxon>Zoopagomycota</taxon>
        <taxon>Kickxellomycotina</taxon>
        <taxon>Harpellomycetes</taxon>
        <taxon>Harpellales</taxon>
        <taxon>Legeriomycetaceae</taxon>
        <taxon>Smittium</taxon>
    </lineage>
</organism>
<evidence type="ECO:0000256" key="3">
    <source>
        <dbReference type="ARBA" id="ARBA00023125"/>
    </source>
</evidence>